<evidence type="ECO:0000256" key="5">
    <source>
        <dbReference type="ARBA" id="ARBA00022574"/>
    </source>
</evidence>
<comment type="subcellular location">
    <subcellularLocation>
        <location evidence="1">Cytoplasm</location>
        <location evidence="1">P-body</location>
    </subcellularLocation>
</comment>
<keyword evidence="5 9" id="KW-0853">WD repeat</keyword>
<dbReference type="InterPro" id="IPR036322">
    <property type="entry name" value="WD40_repeat_dom_sf"/>
</dbReference>
<proteinExistence type="inferred from homology"/>
<dbReference type="Pfam" id="PF16529">
    <property type="entry name" value="Ge1_WD40"/>
    <property type="match status" value="1"/>
</dbReference>
<feature type="compositionally biased region" description="Pro residues" evidence="10">
    <location>
        <begin position="172"/>
        <end position="195"/>
    </location>
</feature>
<dbReference type="SUPFAM" id="SSF50978">
    <property type="entry name" value="WD40 repeat-like"/>
    <property type="match status" value="1"/>
</dbReference>
<evidence type="ECO:0000256" key="4">
    <source>
        <dbReference type="ARBA" id="ARBA00022553"/>
    </source>
</evidence>
<feature type="compositionally biased region" description="Polar residues" evidence="10">
    <location>
        <begin position="928"/>
        <end position="941"/>
    </location>
</feature>
<feature type="compositionally biased region" description="Polar residues" evidence="10">
    <location>
        <begin position="82"/>
        <end position="103"/>
    </location>
</feature>
<protein>
    <recommendedName>
        <fullName evidence="15">Enhancer of mRNA-decapping protein 4 WD40 repeat region domain-containing protein</fullName>
    </recommendedName>
</protein>
<feature type="region of interest" description="Disordered" evidence="10">
    <location>
        <begin position="132"/>
        <end position="208"/>
    </location>
</feature>
<dbReference type="GO" id="GO:0031087">
    <property type="term" value="P:deadenylation-independent decapping of nuclear-transcribed mRNA"/>
    <property type="evidence" value="ECO:0000318"/>
    <property type="project" value="GO_Central"/>
</dbReference>
<keyword evidence="14" id="KW-1185">Reference proteome</keyword>
<keyword evidence="6" id="KW-0507">mRNA processing</keyword>
<keyword evidence="7" id="KW-0677">Repeat</keyword>
<evidence type="ECO:0000256" key="6">
    <source>
        <dbReference type="ARBA" id="ARBA00022664"/>
    </source>
</evidence>
<dbReference type="InterPro" id="IPR032401">
    <property type="entry name" value="EDC4_WD40"/>
</dbReference>
<feature type="domain" description="Enhancer of mRNA-decapping protein 4 WD40 repeat region" evidence="11">
    <location>
        <begin position="234"/>
        <end position="545"/>
    </location>
</feature>
<dbReference type="PANTHER" id="PTHR15598:SF5">
    <property type="entry name" value="ENHANCER OF MRNA-DECAPPING PROTEIN 4"/>
    <property type="match status" value="1"/>
</dbReference>
<dbReference type="PROSITE" id="PS50294">
    <property type="entry name" value="WD_REPEATS_REGION"/>
    <property type="match status" value="1"/>
</dbReference>
<keyword evidence="8" id="KW-0175">Coiled coil</keyword>
<reference evidence="14" key="1">
    <citation type="journal article" date="2013" name="Science">
        <title>The Amborella genome and the evolution of flowering plants.</title>
        <authorList>
            <consortium name="Amborella Genome Project"/>
        </authorList>
    </citation>
    <scope>NUCLEOTIDE SEQUENCE [LARGE SCALE GENOMIC DNA]</scope>
</reference>
<evidence type="ECO:0000313" key="13">
    <source>
        <dbReference type="EMBL" id="ERN19101.1"/>
    </source>
</evidence>
<evidence type="ECO:0008006" key="15">
    <source>
        <dbReference type="Google" id="ProtNLM"/>
    </source>
</evidence>
<dbReference type="InterPro" id="IPR049404">
    <property type="entry name" value="EDC4_C"/>
</dbReference>
<dbReference type="PANTHER" id="PTHR15598">
    <property type="entry name" value="ENHANCER OF MRNA-DECAPPING PROTEIN 4"/>
    <property type="match status" value="1"/>
</dbReference>
<dbReference type="HOGENOM" id="CLU_006243_0_0_1"/>
<feature type="compositionally biased region" description="Polar residues" evidence="10">
    <location>
        <begin position="1"/>
        <end position="11"/>
    </location>
</feature>
<feature type="region of interest" description="Disordered" evidence="10">
    <location>
        <begin position="899"/>
        <end position="980"/>
    </location>
</feature>
<dbReference type="Gene3D" id="2.130.10.10">
    <property type="entry name" value="YVTN repeat-like/Quinoprotein amine dehydrogenase"/>
    <property type="match status" value="1"/>
</dbReference>
<evidence type="ECO:0000259" key="12">
    <source>
        <dbReference type="Pfam" id="PF21289"/>
    </source>
</evidence>
<gene>
    <name evidence="13" type="ORF">AMTR_s00061p00131900</name>
</gene>
<dbReference type="PROSITE" id="PS50082">
    <property type="entry name" value="WD_REPEATS_2"/>
    <property type="match status" value="2"/>
</dbReference>
<sequence length="1407" mass="151778">MASAGNPNQTGGFDVQKLFKPGNPSNMNPNQPSGYNPPPSAPFPPPFSSPQVPNLPNLQSGPFSYPPQSTPFHPYLHYPQDQIPSSQPIRTPNFQNTPPFTSSPLPPIHPNFTQPQSGPNPGARLMALLSTHSSGEPLGPTNLELPHGPISSGDSNFNQTTASPQIGSNISSPPPAQFPAIPTAPPVSLAPPPNAQPSRMSSSKLPKGRHIRGDHVVYDVDDRRPGEVQPQLEVNPITKYASDPGLVVGRQIAVNKTYICYGLKLGAIRVLNINTAIRSLLRGHSQRVTDMAFFAEDVHLLASASVDGRVFIWKIIEGPDEENKPQITADIILAMQIVVDGESSHPRICWHSHKQEVLVVGIGKHVFKIDTTKVAKGDGFVAEDPIKCHVTKPIDGVQCIGTHDGEVTDLSMCQWMATRLVSASTDGTVKIWADKKSLPLATLRPHDGQPVGSVAFLTSPHRPDHIVLLTAGALNRELKLWASAGPEGWLLPSDAEQWQCMQTLDLWSSSQPQPEEAFFNQVVALPRVGLILLANAKKNAIYAVHIEFGSSPSGTRMDYVAEFTVTMPILSFTGTTNGLQIGDLGIIQVYCVQTQAIQQYALDLSQCLPPPLEHLGSDAVSGLCSAFEAANTSSTYSAPDPSPEMGGMPRPRSPLPVSSSESAPMAKGPVYPSPIEVLKSHELGTSSSEVKLSGLASVSSGSELGNIPVPPPPLSPRLSGRLSGFRSPRTKSFEEGAGGDQLVHEYSVERRVEALPNAPSDDGSVKEERKSTHTENSVVPSAPMLFEKSENMITSSESLTMKISSSDSSLVTQDLRGGELQVQDVTVNAEANNEEVEVKVVGESGQDQVEERGTLAPFSEKTEKCFLSQASDISCETARECFSSTEIFSLEEPRQVEEVGVVEEREQSSSAQVEERQGTPKDIAIKMNETSPNVNATQSPLSAGKGKKQKAKPSQSTAPSPFNSTDSLSGDPGCSSAVPSTEAVSSQILAMQETLNQLVTMQKEMQKQMTAMISVPVAKEGKKIEAAIGRSMEKLVKANMDALWARFQEENAKHEKAERERAQQITSLITNFTNKEVPAMLERTKKELATMGPTVGQAITPVIGKMVSSAIAESFQKALGDKAMNQLEKTIGSRLESSVSRQIQSQLQTSVKQAIQDALRSSMESSMIPAFEASCRAMFEQIDTAFLKGMTEHTTAALQQFESTHSSLAMTLRDSVASASSITQTLSAELADGQRKILALAANQNLGNPLAKQQSNGSLAAFHEMEAPVDPTKELSRLIAEHKFDEAFTKALQRNDIALISWLCSQVDLPALLSTVPLPLSQGIILALVQRLTYDLGPDSPRKLTWIREAALVLNPTDPIINAHVRGILEQVYQMLMHHMSLATSSSDSSNLRVVMHIINSLLSTCK</sequence>
<evidence type="ECO:0000259" key="11">
    <source>
        <dbReference type="Pfam" id="PF16529"/>
    </source>
</evidence>
<accession>U5D0I5</accession>
<dbReference type="OrthoDB" id="21128at2759"/>
<dbReference type="KEGG" id="atr:18447475"/>
<keyword evidence="3" id="KW-0963">Cytoplasm</keyword>
<evidence type="ECO:0000256" key="9">
    <source>
        <dbReference type="PROSITE-ProRule" id="PRU00221"/>
    </source>
</evidence>
<dbReference type="eggNOG" id="KOG1916">
    <property type="taxonomic scope" value="Eukaryota"/>
</dbReference>
<feature type="region of interest" description="Disordered" evidence="10">
    <location>
        <begin position="700"/>
        <end position="736"/>
    </location>
</feature>
<feature type="region of interest" description="Disordered" evidence="10">
    <location>
        <begin position="1"/>
        <end position="103"/>
    </location>
</feature>
<dbReference type="InterPro" id="IPR001680">
    <property type="entry name" value="WD40_rpt"/>
</dbReference>
<evidence type="ECO:0000256" key="8">
    <source>
        <dbReference type="ARBA" id="ARBA00023054"/>
    </source>
</evidence>
<dbReference type="Gene3D" id="1.10.220.100">
    <property type="entry name" value="conserved c-terminal region of ge- 1"/>
    <property type="match status" value="1"/>
</dbReference>
<name>U5D0I5_AMBTC</name>
<keyword evidence="4" id="KW-0597">Phosphoprotein</keyword>
<feature type="repeat" description="WD" evidence="9">
    <location>
        <begin position="400"/>
        <end position="432"/>
    </location>
</feature>
<dbReference type="GO" id="GO:0000932">
    <property type="term" value="C:P-body"/>
    <property type="evidence" value="ECO:0000318"/>
    <property type="project" value="GO_Central"/>
</dbReference>
<evidence type="ECO:0000256" key="7">
    <source>
        <dbReference type="ARBA" id="ARBA00022737"/>
    </source>
</evidence>
<feature type="compositionally biased region" description="Polar residues" evidence="10">
    <location>
        <begin position="152"/>
        <end position="171"/>
    </location>
</feature>
<dbReference type="GO" id="GO:0006397">
    <property type="term" value="P:mRNA processing"/>
    <property type="evidence" value="ECO:0007669"/>
    <property type="project" value="UniProtKB-KW"/>
</dbReference>
<dbReference type="InterPro" id="IPR015943">
    <property type="entry name" value="WD40/YVTN_repeat-like_dom_sf"/>
</dbReference>
<dbReference type="Proteomes" id="UP000017836">
    <property type="component" value="Unassembled WGS sequence"/>
</dbReference>
<feature type="compositionally biased region" description="Pro residues" evidence="10">
    <location>
        <begin position="35"/>
        <end position="48"/>
    </location>
</feature>
<feature type="region of interest" description="Disordered" evidence="10">
    <location>
        <begin position="633"/>
        <end position="668"/>
    </location>
</feature>
<dbReference type="EMBL" id="KI392075">
    <property type="protein sequence ID" value="ERN19101.1"/>
    <property type="molecule type" value="Genomic_DNA"/>
</dbReference>
<dbReference type="Pfam" id="PF21289">
    <property type="entry name" value="EDC4_C"/>
    <property type="match status" value="1"/>
</dbReference>
<comment type="similarity">
    <text evidence="2">Belongs to the WD repeat EDC4 family.</text>
</comment>
<dbReference type="FunFam" id="1.10.220.100:FF:000001">
    <property type="entry name" value="Enhancer of mRNA-decapping protein 4"/>
    <property type="match status" value="1"/>
</dbReference>
<feature type="compositionally biased region" description="Basic and acidic residues" evidence="10">
    <location>
        <begin position="763"/>
        <end position="773"/>
    </location>
</feature>
<dbReference type="OMA" id="EMAMSVQ"/>
<dbReference type="STRING" id="13333.U5D0I5"/>
<feature type="repeat" description="WD" evidence="9">
    <location>
        <begin position="281"/>
        <end position="315"/>
    </location>
</feature>
<evidence type="ECO:0000256" key="2">
    <source>
        <dbReference type="ARBA" id="ARBA00009639"/>
    </source>
</evidence>
<feature type="compositionally biased region" description="Low complexity" evidence="10">
    <location>
        <begin position="655"/>
        <end position="664"/>
    </location>
</feature>
<dbReference type="SMART" id="SM00320">
    <property type="entry name" value="WD40"/>
    <property type="match status" value="3"/>
</dbReference>
<feature type="domain" description="Enhancer of mRNA-decapping protein 4 C-terminal" evidence="12">
    <location>
        <begin position="1276"/>
        <end position="1394"/>
    </location>
</feature>
<organism evidence="13 14">
    <name type="scientific">Amborella trichopoda</name>
    <dbReference type="NCBI Taxonomy" id="13333"/>
    <lineage>
        <taxon>Eukaryota</taxon>
        <taxon>Viridiplantae</taxon>
        <taxon>Streptophyta</taxon>
        <taxon>Embryophyta</taxon>
        <taxon>Tracheophyta</taxon>
        <taxon>Spermatophyta</taxon>
        <taxon>Magnoliopsida</taxon>
        <taxon>Amborellales</taxon>
        <taxon>Amborellaceae</taxon>
        <taxon>Amborella</taxon>
    </lineage>
</organism>
<feature type="region of interest" description="Disordered" evidence="10">
    <location>
        <begin position="754"/>
        <end position="785"/>
    </location>
</feature>
<evidence type="ECO:0000256" key="1">
    <source>
        <dbReference type="ARBA" id="ARBA00004201"/>
    </source>
</evidence>
<dbReference type="Gramene" id="ERN19101">
    <property type="protein sequence ID" value="ERN19101"/>
    <property type="gene ID" value="AMTR_s00061p00131900"/>
</dbReference>
<feature type="compositionally biased region" description="Polar residues" evidence="10">
    <location>
        <begin position="952"/>
        <end position="968"/>
    </location>
</feature>
<feature type="compositionally biased region" description="Basic and acidic residues" evidence="10">
    <location>
        <begin position="899"/>
        <end position="919"/>
    </location>
</feature>
<evidence type="ECO:0000256" key="3">
    <source>
        <dbReference type="ARBA" id="ARBA00022490"/>
    </source>
</evidence>
<dbReference type="InterPro" id="IPR044938">
    <property type="entry name" value="EDC4_C_sf"/>
</dbReference>
<dbReference type="FunFam" id="2.130.10.10:FF:000232">
    <property type="entry name" value="enhancer of mRNA-decapping protein 4"/>
    <property type="match status" value="1"/>
</dbReference>
<evidence type="ECO:0000313" key="14">
    <source>
        <dbReference type="Proteomes" id="UP000017836"/>
    </source>
</evidence>
<feature type="compositionally biased region" description="Low complexity" evidence="10">
    <location>
        <begin position="716"/>
        <end position="727"/>
    </location>
</feature>
<dbReference type="InterPro" id="IPR045152">
    <property type="entry name" value="EDC4-like"/>
</dbReference>
<evidence type="ECO:0000256" key="10">
    <source>
        <dbReference type="SAM" id="MobiDB-lite"/>
    </source>
</evidence>